<keyword evidence="1" id="KW-0812">Transmembrane</keyword>
<evidence type="ECO:0000313" key="5">
    <source>
        <dbReference type="Proteomes" id="UP001446205"/>
    </source>
</evidence>
<comment type="caution">
    <text evidence="4">The sequence shown here is derived from an EMBL/GenBank/DDBJ whole genome shotgun (WGS) entry which is preliminary data.</text>
</comment>
<evidence type="ECO:0000256" key="1">
    <source>
        <dbReference type="SAM" id="Phobius"/>
    </source>
</evidence>
<dbReference type="Pfam" id="PF04536">
    <property type="entry name" value="TPM_phosphatase"/>
    <property type="match status" value="1"/>
</dbReference>
<evidence type="ECO:0000259" key="3">
    <source>
        <dbReference type="Pfam" id="PF04536"/>
    </source>
</evidence>
<dbReference type="Proteomes" id="UP001446205">
    <property type="component" value="Unassembled WGS sequence"/>
</dbReference>
<feature type="signal peptide" evidence="2">
    <location>
        <begin position="1"/>
        <end position="21"/>
    </location>
</feature>
<dbReference type="PANTHER" id="PTHR30373:SF2">
    <property type="entry name" value="UPF0603 PROTEIN YGCG"/>
    <property type="match status" value="1"/>
</dbReference>
<evidence type="ECO:0000313" key="4">
    <source>
        <dbReference type="EMBL" id="MEK8090446.1"/>
    </source>
</evidence>
<gene>
    <name evidence="4" type="ORF">WOB96_11820</name>
</gene>
<accession>A0ABU9DAA9</accession>
<feature type="transmembrane region" description="Helical" evidence="1">
    <location>
        <begin position="176"/>
        <end position="194"/>
    </location>
</feature>
<organism evidence="4 5">
    <name type="scientific">Thermithiobacillus plumbiphilus</name>
    <dbReference type="NCBI Taxonomy" id="1729899"/>
    <lineage>
        <taxon>Bacteria</taxon>
        <taxon>Pseudomonadati</taxon>
        <taxon>Pseudomonadota</taxon>
        <taxon>Acidithiobacillia</taxon>
        <taxon>Acidithiobacillales</taxon>
        <taxon>Thermithiobacillaceae</taxon>
        <taxon>Thermithiobacillus</taxon>
    </lineage>
</organism>
<keyword evidence="2" id="KW-0732">Signal</keyword>
<protein>
    <submittedName>
        <fullName evidence="4">TPM domain-containing protein</fullName>
    </submittedName>
</protein>
<keyword evidence="1" id="KW-1133">Transmembrane helix</keyword>
<feature type="domain" description="TPM" evidence="3">
    <location>
        <begin position="32"/>
        <end position="155"/>
    </location>
</feature>
<dbReference type="EMBL" id="JBBPCO010000012">
    <property type="protein sequence ID" value="MEK8090446.1"/>
    <property type="molecule type" value="Genomic_DNA"/>
</dbReference>
<keyword evidence="5" id="KW-1185">Reference proteome</keyword>
<feature type="chain" id="PRO_5047142463" evidence="2">
    <location>
        <begin position="22"/>
        <end position="284"/>
    </location>
</feature>
<dbReference type="InterPro" id="IPR007621">
    <property type="entry name" value="TPM_dom"/>
</dbReference>
<evidence type="ECO:0000256" key="2">
    <source>
        <dbReference type="SAM" id="SignalP"/>
    </source>
</evidence>
<sequence length="284" mass="29414">MRAWLGIFLLGLLLWAGGARAEVAVPPLTGRVVDQTNTLTPQQIAALDTLLREFESRKGSQIAVLMVPSVEPEDIAQYGIRVVDKWQLGRKDVDDGALLLIAKNDRNMRIEVGYGLEGALNDATSKRIISEIITPYFQRGEFYTGIQAGLNAMMRVIDGEPLPAPQQSPTARPADYGQLLFLLFAVVMIGGGILRMIFGQFLGSTATGVVAGGLAWLLAGSLGFALLASIGAFILTLTGLMRGGFGGFGGMGGGGWSSGGGGFGGGGFSGGGGGFGGGGASGRW</sequence>
<dbReference type="PANTHER" id="PTHR30373">
    <property type="entry name" value="UPF0603 PROTEIN YGCG"/>
    <property type="match status" value="1"/>
</dbReference>
<dbReference type="Gene3D" id="3.10.310.50">
    <property type="match status" value="1"/>
</dbReference>
<keyword evidence="1" id="KW-0472">Membrane</keyword>
<feature type="transmembrane region" description="Helical" evidence="1">
    <location>
        <begin position="224"/>
        <end position="241"/>
    </location>
</feature>
<name>A0ABU9DAA9_9PROT</name>
<dbReference type="RefSeq" id="WP_341371502.1">
    <property type="nucleotide sequence ID" value="NZ_JBBPCO010000012.1"/>
</dbReference>
<proteinExistence type="predicted"/>
<reference evidence="4 5" key="1">
    <citation type="submission" date="2024-04" db="EMBL/GenBank/DDBJ databases">
        <authorList>
            <person name="Abashina T."/>
            <person name="Shaikin A."/>
        </authorList>
    </citation>
    <scope>NUCLEOTIDE SEQUENCE [LARGE SCALE GENOMIC DNA]</scope>
    <source>
        <strain evidence="4 5">AAFK</strain>
    </source>
</reference>